<accession>A0A1V4JVX9</accession>
<gene>
    <name evidence="1" type="ORF">AV530_017877</name>
</gene>
<evidence type="ECO:0000313" key="2">
    <source>
        <dbReference type="Proteomes" id="UP000190648"/>
    </source>
</evidence>
<sequence length="104" mass="11263">MVLGQYFLFDHQKTGVDSIYIELNNFRNRFLLWDSSGAVVTETEICREPVCSALTASAPREDVQGSERPHARCIMVLVDGDGTVGVSGSSTKCAEGGFGTAQYP</sequence>
<dbReference type="Proteomes" id="UP000190648">
    <property type="component" value="Unassembled WGS sequence"/>
</dbReference>
<name>A0A1V4JVX9_PATFA</name>
<proteinExistence type="predicted"/>
<protein>
    <submittedName>
        <fullName evidence="1">Uncharacterized protein</fullName>
    </submittedName>
</protein>
<keyword evidence="2" id="KW-1185">Reference proteome</keyword>
<organism evidence="1 2">
    <name type="scientific">Patagioenas fasciata monilis</name>
    <dbReference type="NCBI Taxonomy" id="372326"/>
    <lineage>
        <taxon>Eukaryota</taxon>
        <taxon>Metazoa</taxon>
        <taxon>Chordata</taxon>
        <taxon>Craniata</taxon>
        <taxon>Vertebrata</taxon>
        <taxon>Euteleostomi</taxon>
        <taxon>Archelosauria</taxon>
        <taxon>Archosauria</taxon>
        <taxon>Dinosauria</taxon>
        <taxon>Saurischia</taxon>
        <taxon>Theropoda</taxon>
        <taxon>Coelurosauria</taxon>
        <taxon>Aves</taxon>
        <taxon>Neognathae</taxon>
        <taxon>Neoaves</taxon>
        <taxon>Columbimorphae</taxon>
        <taxon>Columbiformes</taxon>
        <taxon>Columbidae</taxon>
        <taxon>Patagioenas</taxon>
    </lineage>
</organism>
<comment type="caution">
    <text evidence="1">The sequence shown here is derived from an EMBL/GenBank/DDBJ whole genome shotgun (WGS) entry which is preliminary data.</text>
</comment>
<reference evidence="1 2" key="1">
    <citation type="submission" date="2016-02" db="EMBL/GenBank/DDBJ databases">
        <title>Band-tailed pigeon sequencing and assembly.</title>
        <authorList>
            <person name="Soares A.E."/>
            <person name="Novak B.J."/>
            <person name="Rice E.S."/>
            <person name="O'Connell B."/>
            <person name="Chang D."/>
            <person name="Weber S."/>
            <person name="Shapiro B."/>
        </authorList>
    </citation>
    <scope>NUCLEOTIDE SEQUENCE [LARGE SCALE GENOMIC DNA]</scope>
    <source>
        <strain evidence="1">BTP2013</strain>
        <tissue evidence="1">Blood</tissue>
    </source>
</reference>
<dbReference type="AlphaFoldDB" id="A0A1V4JVX9"/>
<evidence type="ECO:0000313" key="1">
    <source>
        <dbReference type="EMBL" id="OPJ76359.1"/>
    </source>
</evidence>
<dbReference type="EMBL" id="LSYS01005697">
    <property type="protein sequence ID" value="OPJ76359.1"/>
    <property type="molecule type" value="Genomic_DNA"/>
</dbReference>